<dbReference type="EMBL" id="JAKTTI010000050">
    <property type="protein sequence ID" value="MCH1627688.1"/>
    <property type="molecule type" value="Genomic_DNA"/>
</dbReference>
<gene>
    <name evidence="7" type="ORF">MJG50_20330</name>
</gene>
<dbReference type="SUPFAM" id="SSF103088">
    <property type="entry name" value="OmpA-like"/>
    <property type="match status" value="1"/>
</dbReference>
<evidence type="ECO:0000256" key="3">
    <source>
        <dbReference type="ARBA" id="ARBA00023237"/>
    </source>
</evidence>
<feature type="domain" description="OmpA-like" evidence="6">
    <location>
        <begin position="101"/>
        <end position="219"/>
    </location>
</feature>
<evidence type="ECO:0000256" key="2">
    <source>
        <dbReference type="ARBA" id="ARBA00023136"/>
    </source>
</evidence>
<dbReference type="InterPro" id="IPR006665">
    <property type="entry name" value="OmpA-like"/>
</dbReference>
<sequence>MKLRNLMIAFVFSGVLMMVGCNEDMASEPEKVDVKKDSDRDHQKEDDEPQFKPGKFEPGNFEPGKFETGTFEPGNFEPGTFKPGTFTPGNFDTSVTISIEDDEIMIEVPSDLLFDFDKSELKSESIITLEQLVEDLNQYEGAILSIYGHTDNQGELDYNQSLSEKRANKVKRYVENKVNPEKVNIETKGFGQTKPIVTNDTKEGQAINRRVEIIVEPLVKQ</sequence>
<dbReference type="PANTHER" id="PTHR30329">
    <property type="entry name" value="STATOR ELEMENT OF FLAGELLAR MOTOR COMPLEX"/>
    <property type="match status" value="1"/>
</dbReference>
<keyword evidence="8" id="KW-1185">Reference proteome</keyword>
<dbReference type="CDD" id="cd07185">
    <property type="entry name" value="OmpA_C-like"/>
    <property type="match status" value="1"/>
</dbReference>
<dbReference type="PROSITE" id="PS51257">
    <property type="entry name" value="PROKAR_LIPOPROTEIN"/>
    <property type="match status" value="1"/>
</dbReference>
<evidence type="ECO:0000313" key="7">
    <source>
        <dbReference type="EMBL" id="MCH1627688.1"/>
    </source>
</evidence>
<dbReference type="AlphaFoldDB" id="A0AAW5E5R0"/>
<protein>
    <submittedName>
        <fullName evidence="7">OmpA family protein</fullName>
    </submittedName>
</protein>
<feature type="region of interest" description="Disordered" evidence="5">
    <location>
        <begin position="28"/>
        <end position="88"/>
    </location>
</feature>
<accession>A0AAW5E5R0</accession>
<dbReference type="InterPro" id="IPR050330">
    <property type="entry name" value="Bact_OuterMem_StrucFunc"/>
</dbReference>
<name>A0AAW5E5R0_9BACI</name>
<evidence type="ECO:0000256" key="1">
    <source>
        <dbReference type="ARBA" id="ARBA00004442"/>
    </source>
</evidence>
<evidence type="ECO:0000259" key="6">
    <source>
        <dbReference type="PROSITE" id="PS51123"/>
    </source>
</evidence>
<organism evidence="7 8">
    <name type="scientific">Fredinandcohnia quinoae</name>
    <dbReference type="NCBI Taxonomy" id="2918902"/>
    <lineage>
        <taxon>Bacteria</taxon>
        <taxon>Bacillati</taxon>
        <taxon>Bacillota</taxon>
        <taxon>Bacilli</taxon>
        <taxon>Bacillales</taxon>
        <taxon>Bacillaceae</taxon>
        <taxon>Fredinandcohnia</taxon>
    </lineage>
</organism>
<evidence type="ECO:0000256" key="5">
    <source>
        <dbReference type="SAM" id="MobiDB-lite"/>
    </source>
</evidence>
<proteinExistence type="predicted"/>
<reference evidence="7" key="1">
    <citation type="submission" date="2022-02" db="EMBL/GenBank/DDBJ databases">
        <title>Fredinandcohnia quinoae sp. nov. isolated from Chenopodium quinoa seeds.</title>
        <authorList>
            <person name="Saati-Santamaria Z."/>
            <person name="Flores-Felix J.D."/>
            <person name="Igual J.M."/>
            <person name="Velazquez E."/>
            <person name="Garcia-Fraile P."/>
            <person name="Martinez-Molina E."/>
        </authorList>
    </citation>
    <scope>NUCLEOTIDE SEQUENCE</scope>
    <source>
        <strain evidence="7">SECRCQ15</strain>
    </source>
</reference>
<comment type="caution">
    <text evidence="7">The sequence shown here is derived from an EMBL/GenBank/DDBJ whole genome shotgun (WGS) entry which is preliminary data.</text>
</comment>
<dbReference type="InterPro" id="IPR006664">
    <property type="entry name" value="OMP_bac"/>
</dbReference>
<dbReference type="Gene3D" id="3.30.1330.60">
    <property type="entry name" value="OmpA-like domain"/>
    <property type="match status" value="1"/>
</dbReference>
<evidence type="ECO:0000313" key="8">
    <source>
        <dbReference type="Proteomes" id="UP001431131"/>
    </source>
</evidence>
<keyword evidence="2 4" id="KW-0472">Membrane</keyword>
<dbReference type="PRINTS" id="PR01021">
    <property type="entry name" value="OMPADOMAIN"/>
</dbReference>
<dbReference type="RefSeq" id="WP_240257608.1">
    <property type="nucleotide sequence ID" value="NZ_JAKTTI010000050.1"/>
</dbReference>
<dbReference type="Pfam" id="PF00691">
    <property type="entry name" value="OmpA"/>
    <property type="match status" value="1"/>
</dbReference>
<dbReference type="PANTHER" id="PTHR30329:SF21">
    <property type="entry name" value="LIPOPROTEIN YIAD-RELATED"/>
    <property type="match status" value="1"/>
</dbReference>
<comment type="subcellular location">
    <subcellularLocation>
        <location evidence="1">Cell outer membrane</location>
    </subcellularLocation>
</comment>
<dbReference type="Proteomes" id="UP001431131">
    <property type="component" value="Unassembled WGS sequence"/>
</dbReference>
<dbReference type="GO" id="GO:0009279">
    <property type="term" value="C:cell outer membrane"/>
    <property type="evidence" value="ECO:0007669"/>
    <property type="project" value="UniProtKB-SubCell"/>
</dbReference>
<dbReference type="InterPro" id="IPR036737">
    <property type="entry name" value="OmpA-like_sf"/>
</dbReference>
<dbReference type="PROSITE" id="PS51123">
    <property type="entry name" value="OMPA_2"/>
    <property type="match status" value="1"/>
</dbReference>
<keyword evidence="3" id="KW-0998">Cell outer membrane</keyword>
<evidence type="ECO:0000256" key="4">
    <source>
        <dbReference type="PROSITE-ProRule" id="PRU00473"/>
    </source>
</evidence>
<feature type="compositionally biased region" description="Basic and acidic residues" evidence="5">
    <location>
        <begin position="28"/>
        <end position="45"/>
    </location>
</feature>